<accession>A0AAD6C350</accession>
<reference evidence="5" key="1">
    <citation type="submission" date="2022-12" db="EMBL/GenBank/DDBJ databases">
        <authorList>
            <person name="Petersen C."/>
        </authorList>
    </citation>
    <scope>NUCLEOTIDE SEQUENCE</scope>
    <source>
        <strain evidence="5">IBT 16125</strain>
    </source>
</reference>
<evidence type="ECO:0000256" key="2">
    <source>
        <dbReference type="ARBA" id="ARBA00022490"/>
    </source>
</evidence>
<dbReference type="GO" id="GO:0005770">
    <property type="term" value="C:late endosome"/>
    <property type="evidence" value="ECO:0007669"/>
    <property type="project" value="TreeGrafter"/>
</dbReference>
<dbReference type="InterPro" id="IPR051837">
    <property type="entry name" value="SortingNexin/PXDomain-PKLike"/>
</dbReference>
<organism evidence="5 6">
    <name type="scientific">Penicillium daleae</name>
    <dbReference type="NCBI Taxonomy" id="63821"/>
    <lineage>
        <taxon>Eukaryota</taxon>
        <taxon>Fungi</taxon>
        <taxon>Dikarya</taxon>
        <taxon>Ascomycota</taxon>
        <taxon>Pezizomycotina</taxon>
        <taxon>Eurotiomycetes</taxon>
        <taxon>Eurotiomycetidae</taxon>
        <taxon>Eurotiales</taxon>
        <taxon>Aspergillaceae</taxon>
        <taxon>Penicillium</taxon>
    </lineage>
</organism>
<dbReference type="InterPro" id="IPR003114">
    <property type="entry name" value="Phox_assoc"/>
</dbReference>
<feature type="region of interest" description="Disordered" evidence="3">
    <location>
        <begin position="545"/>
        <end position="583"/>
    </location>
</feature>
<dbReference type="RefSeq" id="XP_056764252.1">
    <property type="nucleotide sequence ID" value="XM_056911426.1"/>
</dbReference>
<feature type="compositionally biased region" description="Low complexity" evidence="3">
    <location>
        <begin position="571"/>
        <end position="583"/>
    </location>
</feature>
<dbReference type="AlphaFoldDB" id="A0AAD6C350"/>
<feature type="region of interest" description="Disordered" evidence="3">
    <location>
        <begin position="479"/>
        <end position="516"/>
    </location>
</feature>
<dbReference type="Pfam" id="PF02194">
    <property type="entry name" value="PXA"/>
    <property type="match status" value="1"/>
</dbReference>
<feature type="compositionally biased region" description="Polar residues" evidence="3">
    <location>
        <begin position="647"/>
        <end position="658"/>
    </location>
</feature>
<feature type="compositionally biased region" description="Polar residues" evidence="3">
    <location>
        <begin position="680"/>
        <end position="701"/>
    </location>
</feature>
<dbReference type="GO" id="GO:0035091">
    <property type="term" value="F:phosphatidylinositol binding"/>
    <property type="evidence" value="ECO:0007669"/>
    <property type="project" value="TreeGrafter"/>
</dbReference>
<dbReference type="PANTHER" id="PTHR22999">
    <property type="entry name" value="PX SERINE/THREONINE KINASE PXK"/>
    <property type="match status" value="1"/>
</dbReference>
<feature type="region of interest" description="Disordered" evidence="3">
    <location>
        <begin position="1"/>
        <end position="61"/>
    </location>
</feature>
<dbReference type="GO" id="GO:0045022">
    <property type="term" value="P:early endosome to late endosome transport"/>
    <property type="evidence" value="ECO:0007669"/>
    <property type="project" value="TreeGrafter"/>
</dbReference>
<evidence type="ECO:0000313" key="6">
    <source>
        <dbReference type="Proteomes" id="UP001213681"/>
    </source>
</evidence>
<feature type="domain" description="PXA" evidence="4">
    <location>
        <begin position="98"/>
        <end position="285"/>
    </location>
</feature>
<dbReference type="EMBL" id="JAPVEA010000007">
    <property type="protein sequence ID" value="KAJ5444172.1"/>
    <property type="molecule type" value="Genomic_DNA"/>
</dbReference>
<dbReference type="GeneID" id="81601669"/>
<evidence type="ECO:0000259" key="4">
    <source>
        <dbReference type="PROSITE" id="PS51207"/>
    </source>
</evidence>
<keyword evidence="2" id="KW-0963">Cytoplasm</keyword>
<evidence type="ECO:0000256" key="3">
    <source>
        <dbReference type="SAM" id="MobiDB-lite"/>
    </source>
</evidence>
<comment type="caution">
    <text evidence="5">The sequence shown here is derived from an EMBL/GenBank/DDBJ whole genome shotgun (WGS) entry which is preliminary data.</text>
</comment>
<name>A0AAD6C350_9EURO</name>
<dbReference type="PANTHER" id="PTHR22999:SF23">
    <property type="entry name" value="SORTING NEXIN-16"/>
    <property type="match status" value="1"/>
</dbReference>
<evidence type="ECO:0000256" key="1">
    <source>
        <dbReference type="ARBA" id="ARBA00004496"/>
    </source>
</evidence>
<feature type="compositionally biased region" description="Low complexity" evidence="3">
    <location>
        <begin position="83"/>
        <end position="96"/>
    </location>
</feature>
<comment type="subcellular location">
    <subcellularLocation>
        <location evidence="1">Cytoplasm</location>
    </subcellularLocation>
</comment>
<reference evidence="5" key="2">
    <citation type="journal article" date="2023" name="IMA Fungus">
        <title>Comparative genomic study of the Penicillium genus elucidates a diverse pangenome and 15 lateral gene transfer events.</title>
        <authorList>
            <person name="Petersen C."/>
            <person name="Sorensen T."/>
            <person name="Nielsen M.R."/>
            <person name="Sondergaard T.E."/>
            <person name="Sorensen J.L."/>
            <person name="Fitzpatrick D.A."/>
            <person name="Frisvad J.C."/>
            <person name="Nielsen K.L."/>
        </authorList>
    </citation>
    <scope>NUCLEOTIDE SEQUENCE</scope>
    <source>
        <strain evidence="5">IBT 16125</strain>
    </source>
</reference>
<feature type="region of interest" description="Disordered" evidence="3">
    <location>
        <begin position="640"/>
        <end position="724"/>
    </location>
</feature>
<dbReference type="Proteomes" id="UP001213681">
    <property type="component" value="Unassembled WGS sequence"/>
</dbReference>
<evidence type="ECO:0000313" key="5">
    <source>
        <dbReference type="EMBL" id="KAJ5444172.1"/>
    </source>
</evidence>
<dbReference type="SMART" id="SM00313">
    <property type="entry name" value="PXA"/>
    <property type="match status" value="1"/>
</dbReference>
<feature type="region of interest" description="Disordered" evidence="3">
    <location>
        <begin position="77"/>
        <end position="96"/>
    </location>
</feature>
<sequence length="792" mass="84238">MNDPLRPGLQPVSHLKAGPTTASSRPTALLSPGQPPLTRPSSRLRAQRPPTRDDMTDATSNKATTALIRRVLYTQAGSGHGASSPQPSEELLPPLTSSNDVDRQLYAILAVIIKEFVYSWYTKITPDQGLVNEVLQVVAHCTRALEQRIRQVDVTQLALDEIPALVEAHIFSYRLAKERSHLSGLPTSHRGLYHELNPHPGLSPVPDPADPDTVNAQAENEAVYRRLLASGTLAVLLPTEDLESSSLRLLVSDILSDLILGKEVAGRVCQGWFLWDAITKVTEVVRRPKSLESTISANDVPPNRLERFGLLADKDDSAKSHASAQPRATAWIWSVLQNIYLGYVALRFIATGLFRATSDPRQGYSHGASVSFPAATPGLSKKEGVDSSSSDGVTAKRPVLDYRVYSMISQLLGISRRMPWLSGILSLVQQLVLTGPGRLGDTDGILDRFLRETIEEYILPPTLLPNLLLNTRSALFPANARPTSQAPAGSTGAAQGPAPQVSVQPPTPSGKFPLATTVVTPSAPFSEGSRVPGLGANNAVGKNNIGSSNSSSNSSIGVGVGSGGDRLHAGVPPRSSTVSPSSPTIAITLDIDTAQRASTEVSTGPVNRIGPSISEIAAIKRRCAASLLAVIPLNVARTLFGVPPPSSSDRTCSAATGKSSSSEPSPPTSLDEDGGGRPRSSLQGKGSDLSSQASPLPSSVTLDGLASESGDYPAAQRTDDQNEESNIDLEELYFLEAIETDLLDLLADEYCNKHLVYSIIETVLARVLPELTERSVEDLMEDRGVALVPGGF</sequence>
<feature type="compositionally biased region" description="Low complexity" evidence="3">
    <location>
        <begin position="545"/>
        <end position="557"/>
    </location>
</feature>
<proteinExistence type="predicted"/>
<gene>
    <name evidence="5" type="ORF">N7458_008044</name>
</gene>
<dbReference type="PROSITE" id="PS51207">
    <property type="entry name" value="PXA"/>
    <property type="match status" value="1"/>
</dbReference>
<dbReference type="GO" id="GO:0005769">
    <property type="term" value="C:early endosome"/>
    <property type="evidence" value="ECO:0007669"/>
    <property type="project" value="TreeGrafter"/>
</dbReference>
<protein>
    <recommendedName>
        <fullName evidence="4">PXA domain-containing protein</fullName>
    </recommendedName>
</protein>
<keyword evidence="6" id="KW-1185">Reference proteome</keyword>